<accession>A0A8S1QXH2</accession>
<evidence type="ECO:0000313" key="4">
    <source>
        <dbReference type="Proteomes" id="UP000692954"/>
    </source>
</evidence>
<dbReference type="PROSITE" id="PS51450">
    <property type="entry name" value="LRR"/>
    <property type="match status" value="2"/>
</dbReference>
<sequence length="606" mass="71894">MELCQLLPNQFNKSLNLSSKQIIRIGKLLSNSPFLNLQHLHLSHNNISCLDGIQQFKQLKSLSLCNNQIVDINELKKVNQNLQYLSIHSNPFSVYDYHDVCYNFFINLKRLDGMAVDMRIVKSQRIQAEIVSRWLIPWIYQINIQLLNIQKVLSLRSATKEIDTKSQLKIVSKDLLLQINWQLTDTMLQLLNSPTLQNLSDLVQSIQYNQELDQAQTKEIKKIHYETFQDLIKLQSFNHYASFIDYLIRLNEGDKSNYYRVFLQIQKPQLHISSDLYSKDDDLIPQEEPLKIIQTVPTFLKDKIKCQEVISNTYRKQRKIPNYEKELFFQYFPVFPFRQEYIQSILQIATLKLTELKNLVSQVAYLKQNAIQSIPQSVRTLRKKQKLQSSEEPAPQKLQLKPTKLEISPREEQVLPVQEKKISTKNYYDVKYEVLRQNKALALTSALSKMFNRRIKRFFGRINNSEQENTRFLDYPQVVYLSSLFYSMKKVLEQNKQKRYRQQQKKLMSLAFQGLKLLKYIKQKEAKKVNKGYQILQKIYFKRLVEGIRSMKHLLQPRLKKVKIQLFKLSLKEAPFQKSQQTIKFRNYNDENNENLKLCSVCTYQF</sequence>
<name>A0A8S1QXH2_9CILI</name>
<protein>
    <submittedName>
        <fullName evidence="3">Uncharacterized protein</fullName>
    </submittedName>
</protein>
<evidence type="ECO:0000256" key="1">
    <source>
        <dbReference type="ARBA" id="ARBA00022614"/>
    </source>
</evidence>
<keyword evidence="4" id="KW-1185">Reference proteome</keyword>
<organism evidence="3 4">
    <name type="scientific">Paramecium sonneborni</name>
    <dbReference type="NCBI Taxonomy" id="65129"/>
    <lineage>
        <taxon>Eukaryota</taxon>
        <taxon>Sar</taxon>
        <taxon>Alveolata</taxon>
        <taxon>Ciliophora</taxon>
        <taxon>Intramacronucleata</taxon>
        <taxon>Oligohymenophorea</taxon>
        <taxon>Peniculida</taxon>
        <taxon>Parameciidae</taxon>
        <taxon>Paramecium</taxon>
    </lineage>
</organism>
<dbReference type="Proteomes" id="UP000692954">
    <property type="component" value="Unassembled WGS sequence"/>
</dbReference>
<dbReference type="InterPro" id="IPR001611">
    <property type="entry name" value="Leu-rich_rpt"/>
</dbReference>
<dbReference type="EMBL" id="CAJJDN010000122">
    <property type="protein sequence ID" value="CAD8119634.1"/>
    <property type="molecule type" value="Genomic_DNA"/>
</dbReference>
<proteinExistence type="predicted"/>
<dbReference type="GO" id="GO:0005737">
    <property type="term" value="C:cytoplasm"/>
    <property type="evidence" value="ECO:0007669"/>
    <property type="project" value="TreeGrafter"/>
</dbReference>
<dbReference type="OrthoDB" id="10251250at2759"/>
<keyword evidence="2" id="KW-0677">Repeat</keyword>
<dbReference type="AlphaFoldDB" id="A0A8S1QXH2"/>
<keyword evidence="1" id="KW-0433">Leucine-rich repeat</keyword>
<dbReference type="PANTHER" id="PTHR15454">
    <property type="entry name" value="NISCHARIN RELATED"/>
    <property type="match status" value="1"/>
</dbReference>
<dbReference type="InterPro" id="IPR025875">
    <property type="entry name" value="Leu-rich_rpt_4"/>
</dbReference>
<comment type="caution">
    <text evidence="3">The sequence shown here is derived from an EMBL/GenBank/DDBJ whole genome shotgun (WGS) entry which is preliminary data.</text>
</comment>
<gene>
    <name evidence="3" type="ORF">PSON_ATCC_30995.1.T1220050</name>
</gene>
<dbReference type="Pfam" id="PF12799">
    <property type="entry name" value="LRR_4"/>
    <property type="match status" value="1"/>
</dbReference>
<reference evidence="3" key="1">
    <citation type="submission" date="2021-01" db="EMBL/GenBank/DDBJ databases">
        <authorList>
            <consortium name="Genoscope - CEA"/>
            <person name="William W."/>
        </authorList>
    </citation>
    <scope>NUCLEOTIDE SEQUENCE</scope>
</reference>
<evidence type="ECO:0000313" key="3">
    <source>
        <dbReference type="EMBL" id="CAD8119634.1"/>
    </source>
</evidence>
<evidence type="ECO:0000256" key="2">
    <source>
        <dbReference type="ARBA" id="ARBA00022737"/>
    </source>
</evidence>